<dbReference type="EMBL" id="CP137852">
    <property type="protein sequence ID" value="WPB86897.1"/>
    <property type="molecule type" value="Genomic_DNA"/>
</dbReference>
<sequence>MRRLILALALSLPAGLAGAQGGGLQPHNLYSSTRNQADLATMRRLIACGIQVAAEDSNFYEGLASGFYVVISDPLPSRAAAEAQLARAKDCGVTGQVRMVRRRIAPH</sequence>
<accession>A0ABZ0PMN0</accession>
<evidence type="ECO:0008006" key="4">
    <source>
        <dbReference type="Google" id="ProtNLM"/>
    </source>
</evidence>
<feature type="signal peptide" evidence="1">
    <location>
        <begin position="1"/>
        <end position="19"/>
    </location>
</feature>
<reference evidence="2 3" key="1">
    <citation type="submission" date="2023-11" db="EMBL/GenBank/DDBJ databases">
        <title>Arctic aerobic anoxygenic photoheterotroph Sediminicoccus rosea KRV36 adapts its photosynthesis to long days of polar summer.</title>
        <authorList>
            <person name="Tomasch J."/>
            <person name="Kopejtka K."/>
            <person name="Bily T."/>
            <person name="Gardiner A.T."/>
            <person name="Gardian Z."/>
            <person name="Shivaramu S."/>
            <person name="Koblizek M."/>
            <person name="Engelhardt F."/>
            <person name="Kaftan D."/>
        </authorList>
    </citation>
    <scope>NUCLEOTIDE SEQUENCE [LARGE SCALE GENOMIC DNA]</scope>
    <source>
        <strain evidence="2 3">R-30</strain>
    </source>
</reference>
<keyword evidence="3" id="KW-1185">Reference proteome</keyword>
<evidence type="ECO:0000313" key="3">
    <source>
        <dbReference type="Proteomes" id="UP001305521"/>
    </source>
</evidence>
<organism evidence="2 3">
    <name type="scientific">Sediminicoccus rosea</name>
    <dbReference type="NCBI Taxonomy" id="1225128"/>
    <lineage>
        <taxon>Bacteria</taxon>
        <taxon>Pseudomonadati</taxon>
        <taxon>Pseudomonadota</taxon>
        <taxon>Alphaproteobacteria</taxon>
        <taxon>Acetobacterales</taxon>
        <taxon>Roseomonadaceae</taxon>
        <taxon>Sediminicoccus</taxon>
    </lineage>
</organism>
<dbReference type="RefSeq" id="WP_318650853.1">
    <property type="nucleotide sequence ID" value="NZ_CP137852.1"/>
</dbReference>
<gene>
    <name evidence="2" type="ORF">R9Z33_08465</name>
</gene>
<evidence type="ECO:0000313" key="2">
    <source>
        <dbReference type="EMBL" id="WPB86897.1"/>
    </source>
</evidence>
<protein>
    <recommendedName>
        <fullName evidence="4">Sporulation related domain-containing protein</fullName>
    </recommendedName>
</protein>
<feature type="chain" id="PRO_5046056009" description="Sporulation related domain-containing protein" evidence="1">
    <location>
        <begin position="20"/>
        <end position="107"/>
    </location>
</feature>
<evidence type="ECO:0000256" key="1">
    <source>
        <dbReference type="SAM" id="SignalP"/>
    </source>
</evidence>
<dbReference type="Proteomes" id="UP001305521">
    <property type="component" value="Chromosome"/>
</dbReference>
<name>A0ABZ0PMN0_9PROT</name>
<proteinExistence type="predicted"/>
<keyword evidence="1" id="KW-0732">Signal</keyword>